<dbReference type="EMBL" id="VSSQ01145017">
    <property type="protein sequence ID" value="MPN64320.1"/>
    <property type="molecule type" value="Genomic_DNA"/>
</dbReference>
<name>A0A645JMK4_9ZZZZ</name>
<dbReference type="InterPro" id="IPR019651">
    <property type="entry name" value="Glutamate_DH_NAD-spec"/>
</dbReference>
<accession>A0A645JMK4</accession>
<gene>
    <name evidence="1" type="ORF">SDC9_212092</name>
</gene>
<protein>
    <submittedName>
        <fullName evidence="1">Uncharacterized protein</fullName>
    </submittedName>
</protein>
<organism evidence="1">
    <name type="scientific">bioreactor metagenome</name>
    <dbReference type="NCBI Taxonomy" id="1076179"/>
    <lineage>
        <taxon>unclassified sequences</taxon>
        <taxon>metagenomes</taxon>
        <taxon>ecological metagenomes</taxon>
    </lineage>
</organism>
<dbReference type="AlphaFoldDB" id="A0A645JMK4"/>
<evidence type="ECO:0000313" key="1">
    <source>
        <dbReference type="EMBL" id="MPN64320.1"/>
    </source>
</evidence>
<reference evidence="1" key="1">
    <citation type="submission" date="2019-08" db="EMBL/GenBank/DDBJ databases">
        <authorList>
            <person name="Kucharzyk K."/>
            <person name="Murdoch R.W."/>
            <person name="Higgins S."/>
            <person name="Loffler F."/>
        </authorList>
    </citation>
    <scope>NUCLEOTIDE SEQUENCE</scope>
</reference>
<sequence length="116" mass="11979">MKDHGGNVLGGVGLAVDVDFACAAHIPLDGDNGAVRVGDGLAFCHLAYQPLPVLGKGYHRRRGAGAFGIGDNNGFAALHDRYAAIGGTQIDTDDLSHKSVLLFLLGPPPAAKELSF</sequence>
<dbReference type="Pfam" id="PF10712">
    <property type="entry name" value="NAD-GH"/>
    <property type="match status" value="1"/>
</dbReference>
<proteinExistence type="predicted"/>
<comment type="caution">
    <text evidence="1">The sequence shown here is derived from an EMBL/GenBank/DDBJ whole genome shotgun (WGS) entry which is preliminary data.</text>
</comment>